<reference evidence="1" key="1">
    <citation type="submission" date="2023-07" db="EMBL/GenBank/DDBJ databases">
        <title>The genome sequence of Rhodocytophaga aerolata KACC 12507.</title>
        <authorList>
            <person name="Zhang X."/>
        </authorList>
    </citation>
    <scope>NUCLEOTIDE SEQUENCE</scope>
    <source>
        <strain evidence="1">KACC 12507</strain>
    </source>
</reference>
<organism evidence="1 2">
    <name type="scientific">Rhodocytophaga aerolata</name>
    <dbReference type="NCBI Taxonomy" id="455078"/>
    <lineage>
        <taxon>Bacteria</taxon>
        <taxon>Pseudomonadati</taxon>
        <taxon>Bacteroidota</taxon>
        <taxon>Cytophagia</taxon>
        <taxon>Cytophagales</taxon>
        <taxon>Rhodocytophagaceae</taxon>
        <taxon>Rhodocytophaga</taxon>
    </lineage>
</organism>
<dbReference type="PROSITE" id="PS51257">
    <property type="entry name" value="PROKAR_LIPOPROTEIN"/>
    <property type="match status" value="1"/>
</dbReference>
<accession>A0ABT8RD05</accession>
<gene>
    <name evidence="1" type="ORF">Q0590_27150</name>
</gene>
<sequence length="115" mass="13015">MKTLLSLVSLVLFFGIYSCQRPLAEEDLIFRGDWSSSKYALQIYGNGYGVCQSKKWGIGLVCEGYVTITNNRIVFTSTEEHSTLARKKFSIDQLPTTDSSGTIYMILEGDRFEKH</sequence>
<keyword evidence="2" id="KW-1185">Reference proteome</keyword>
<evidence type="ECO:0000313" key="2">
    <source>
        <dbReference type="Proteomes" id="UP001168528"/>
    </source>
</evidence>
<dbReference type="Proteomes" id="UP001168528">
    <property type="component" value="Unassembled WGS sequence"/>
</dbReference>
<proteinExistence type="predicted"/>
<evidence type="ECO:0000313" key="1">
    <source>
        <dbReference type="EMBL" id="MDO1449987.1"/>
    </source>
</evidence>
<protein>
    <submittedName>
        <fullName evidence="1">Uncharacterized protein</fullName>
    </submittedName>
</protein>
<dbReference type="EMBL" id="JAUKPO010000024">
    <property type="protein sequence ID" value="MDO1449987.1"/>
    <property type="molecule type" value="Genomic_DNA"/>
</dbReference>
<dbReference type="RefSeq" id="WP_302040789.1">
    <property type="nucleotide sequence ID" value="NZ_JAUKPO010000024.1"/>
</dbReference>
<comment type="caution">
    <text evidence="1">The sequence shown here is derived from an EMBL/GenBank/DDBJ whole genome shotgun (WGS) entry which is preliminary data.</text>
</comment>
<name>A0ABT8RD05_9BACT</name>